<dbReference type="InterPro" id="IPR036631">
    <property type="entry name" value="MGMT_N_sf"/>
</dbReference>
<dbReference type="PANTHER" id="PTHR10815:SF5">
    <property type="entry name" value="METHYLATED-DNA--PROTEIN-CYSTEINE METHYLTRANSFERASE"/>
    <property type="match status" value="1"/>
</dbReference>
<dbReference type="SUPFAM" id="SSF53155">
    <property type="entry name" value="Methylated DNA-protein cysteine methyltransferase domain"/>
    <property type="match status" value="1"/>
</dbReference>
<dbReference type="CDD" id="cd06445">
    <property type="entry name" value="ATase"/>
    <property type="match status" value="1"/>
</dbReference>
<dbReference type="EC" id="2.1.1.63" evidence="9"/>
<keyword evidence="5 9" id="KW-0808">Transferase</keyword>
<dbReference type="InterPro" id="IPR014048">
    <property type="entry name" value="MethylDNA_cys_MeTrfase_DNA-bd"/>
</dbReference>
<keyword evidence="6 9" id="KW-0227">DNA damage</keyword>
<dbReference type="Gene3D" id="1.10.10.10">
    <property type="entry name" value="Winged helix-like DNA-binding domain superfamily/Winged helix DNA-binding domain"/>
    <property type="match status" value="1"/>
</dbReference>
<dbReference type="InterPro" id="IPR008332">
    <property type="entry name" value="MethylG_MeTrfase_N"/>
</dbReference>
<dbReference type="InterPro" id="IPR036388">
    <property type="entry name" value="WH-like_DNA-bd_sf"/>
</dbReference>
<dbReference type="InterPro" id="IPR001497">
    <property type="entry name" value="MethylDNA_cys_MeTrfase_AS"/>
</dbReference>
<evidence type="ECO:0000256" key="1">
    <source>
        <dbReference type="ARBA" id="ARBA00001286"/>
    </source>
</evidence>
<dbReference type="AlphaFoldDB" id="A0A9D1U436"/>
<dbReference type="SUPFAM" id="SSF46767">
    <property type="entry name" value="Methylated DNA-protein cysteine methyltransferase, C-terminal domain"/>
    <property type="match status" value="1"/>
</dbReference>
<evidence type="ECO:0000256" key="3">
    <source>
        <dbReference type="ARBA" id="ARBA00022490"/>
    </source>
</evidence>
<accession>A0A9D1U436</accession>
<protein>
    <recommendedName>
        <fullName evidence="9">Methylated-DNA--protein-cysteine methyltransferase</fullName>
        <ecNumber evidence="9">2.1.1.63</ecNumber>
    </recommendedName>
    <alternativeName>
        <fullName evidence="9">6-O-methylguanine-DNA methyltransferase</fullName>
        <shortName evidence="9">MGMT</shortName>
    </alternativeName>
    <alternativeName>
        <fullName evidence="9">O-6-methylguanine-DNA-alkyltransferase</fullName>
    </alternativeName>
</protein>
<dbReference type="GO" id="GO:0003908">
    <property type="term" value="F:methylated-DNA-[protein]-cysteine S-methyltransferase activity"/>
    <property type="evidence" value="ECO:0007669"/>
    <property type="project" value="UniProtKB-UniRule"/>
</dbReference>
<sequence>MLTTQTHATPLGDLTLLSDDQALLGVWFSDQKYFGAGYDLTQARTGTTSPLEQAGKWLDRYFAGAAPSPADLPLRPEVTAFRASVLQVLRQVPYGTTITYQQIADQLDRKALTRKHAARAVGGAVGHNPLSIVIPCHRVVGSDGSLTGYAGGLDRKVALLQLEGVVL</sequence>
<dbReference type="HAMAP" id="MF_00772">
    <property type="entry name" value="OGT"/>
    <property type="match status" value="1"/>
</dbReference>
<evidence type="ECO:0000313" key="12">
    <source>
        <dbReference type="EMBL" id="HIW71261.1"/>
    </source>
</evidence>
<dbReference type="Gene3D" id="3.30.160.70">
    <property type="entry name" value="Methylated DNA-protein cysteine methyltransferase domain"/>
    <property type="match status" value="1"/>
</dbReference>
<evidence type="ECO:0000256" key="9">
    <source>
        <dbReference type="HAMAP-Rule" id="MF_00772"/>
    </source>
</evidence>
<dbReference type="InterPro" id="IPR036217">
    <property type="entry name" value="MethylDNA_cys_MeTrfase_DNAb"/>
</dbReference>
<comment type="catalytic activity">
    <reaction evidence="8 9">
        <text>a 6-O-methyl-2'-deoxyguanosine in DNA + L-cysteinyl-[protein] = S-methyl-L-cysteinyl-[protein] + a 2'-deoxyguanosine in DNA</text>
        <dbReference type="Rhea" id="RHEA:24000"/>
        <dbReference type="Rhea" id="RHEA-COMP:10131"/>
        <dbReference type="Rhea" id="RHEA-COMP:10132"/>
        <dbReference type="Rhea" id="RHEA-COMP:11367"/>
        <dbReference type="Rhea" id="RHEA-COMP:11368"/>
        <dbReference type="ChEBI" id="CHEBI:29950"/>
        <dbReference type="ChEBI" id="CHEBI:82612"/>
        <dbReference type="ChEBI" id="CHEBI:85445"/>
        <dbReference type="ChEBI" id="CHEBI:85448"/>
        <dbReference type="EC" id="2.1.1.63"/>
    </reaction>
</comment>
<reference evidence="12" key="2">
    <citation type="submission" date="2021-04" db="EMBL/GenBank/DDBJ databases">
        <authorList>
            <person name="Gilroy R."/>
        </authorList>
    </citation>
    <scope>NUCLEOTIDE SEQUENCE</scope>
    <source>
        <strain evidence="12">CHK173-259</strain>
    </source>
</reference>
<reference evidence="12" key="1">
    <citation type="journal article" date="2021" name="PeerJ">
        <title>Extensive microbial diversity within the chicken gut microbiome revealed by metagenomics and culture.</title>
        <authorList>
            <person name="Gilroy R."/>
            <person name="Ravi A."/>
            <person name="Getino M."/>
            <person name="Pursley I."/>
            <person name="Horton D.L."/>
            <person name="Alikhan N.F."/>
            <person name="Baker D."/>
            <person name="Gharbi K."/>
            <person name="Hall N."/>
            <person name="Watson M."/>
            <person name="Adriaenssens E.M."/>
            <person name="Foster-Nyarko E."/>
            <person name="Jarju S."/>
            <person name="Secka A."/>
            <person name="Antonio M."/>
            <person name="Oren A."/>
            <person name="Chaudhuri R.R."/>
            <person name="La Ragione R."/>
            <person name="Hildebrand F."/>
            <person name="Pallen M.J."/>
        </authorList>
    </citation>
    <scope>NUCLEOTIDE SEQUENCE</scope>
    <source>
        <strain evidence="12">CHK173-259</strain>
    </source>
</reference>
<evidence type="ECO:0000256" key="4">
    <source>
        <dbReference type="ARBA" id="ARBA00022603"/>
    </source>
</evidence>
<dbReference type="Pfam" id="PF02870">
    <property type="entry name" value="Methyltransf_1N"/>
    <property type="match status" value="1"/>
</dbReference>
<dbReference type="GO" id="GO:0005737">
    <property type="term" value="C:cytoplasm"/>
    <property type="evidence" value="ECO:0007669"/>
    <property type="project" value="UniProtKB-SubCell"/>
</dbReference>
<evidence type="ECO:0000256" key="6">
    <source>
        <dbReference type="ARBA" id="ARBA00022763"/>
    </source>
</evidence>
<organism evidence="12 13">
    <name type="scientific">Candidatus Levilactobacillus faecigallinarum</name>
    <dbReference type="NCBI Taxonomy" id="2838638"/>
    <lineage>
        <taxon>Bacteria</taxon>
        <taxon>Bacillati</taxon>
        <taxon>Bacillota</taxon>
        <taxon>Bacilli</taxon>
        <taxon>Lactobacillales</taxon>
        <taxon>Lactobacillaceae</taxon>
        <taxon>Levilactobacillus</taxon>
    </lineage>
</organism>
<evidence type="ECO:0000313" key="13">
    <source>
        <dbReference type="Proteomes" id="UP000886822"/>
    </source>
</evidence>
<dbReference type="Pfam" id="PF01035">
    <property type="entry name" value="DNA_binding_1"/>
    <property type="match status" value="1"/>
</dbReference>
<dbReference type="GO" id="GO:0032259">
    <property type="term" value="P:methylation"/>
    <property type="evidence" value="ECO:0007669"/>
    <property type="project" value="UniProtKB-KW"/>
</dbReference>
<evidence type="ECO:0000256" key="2">
    <source>
        <dbReference type="ARBA" id="ARBA00008711"/>
    </source>
</evidence>
<keyword evidence="3 9" id="KW-0963">Cytoplasm</keyword>
<dbReference type="PANTHER" id="PTHR10815">
    <property type="entry name" value="METHYLATED-DNA--PROTEIN-CYSTEINE METHYLTRANSFERASE"/>
    <property type="match status" value="1"/>
</dbReference>
<dbReference type="PROSITE" id="PS00374">
    <property type="entry name" value="MGMT"/>
    <property type="match status" value="1"/>
</dbReference>
<name>A0A9D1U436_9LACO</name>
<dbReference type="InterPro" id="IPR023546">
    <property type="entry name" value="MGMT"/>
</dbReference>
<evidence type="ECO:0000259" key="11">
    <source>
        <dbReference type="Pfam" id="PF02870"/>
    </source>
</evidence>
<feature type="domain" description="Methylguanine DNA methyltransferase ribonuclease-like" evidence="11">
    <location>
        <begin position="7"/>
        <end position="75"/>
    </location>
</feature>
<comment type="similarity">
    <text evidence="2 9">Belongs to the MGMT family.</text>
</comment>
<comment type="function">
    <text evidence="9">Involved in the cellular defense against the biological effects of O6-methylguanine (O6-MeG) and O4-methylthymine (O4-MeT) in DNA. Repairs the methylated nucleobase in DNA by stoichiometrically transferring the methyl group to a cysteine residue in the enzyme. This is a suicide reaction: the enzyme is irreversibly inactivated.</text>
</comment>
<evidence type="ECO:0000259" key="10">
    <source>
        <dbReference type="Pfam" id="PF01035"/>
    </source>
</evidence>
<dbReference type="GO" id="GO:0006307">
    <property type="term" value="P:DNA alkylation repair"/>
    <property type="evidence" value="ECO:0007669"/>
    <property type="project" value="UniProtKB-UniRule"/>
</dbReference>
<evidence type="ECO:0000256" key="8">
    <source>
        <dbReference type="ARBA" id="ARBA00049348"/>
    </source>
</evidence>
<comment type="catalytic activity">
    <reaction evidence="1 9">
        <text>a 4-O-methyl-thymidine in DNA + L-cysteinyl-[protein] = a thymidine in DNA + S-methyl-L-cysteinyl-[protein]</text>
        <dbReference type="Rhea" id="RHEA:53428"/>
        <dbReference type="Rhea" id="RHEA-COMP:10131"/>
        <dbReference type="Rhea" id="RHEA-COMP:10132"/>
        <dbReference type="Rhea" id="RHEA-COMP:13555"/>
        <dbReference type="Rhea" id="RHEA-COMP:13556"/>
        <dbReference type="ChEBI" id="CHEBI:29950"/>
        <dbReference type="ChEBI" id="CHEBI:82612"/>
        <dbReference type="ChEBI" id="CHEBI:137386"/>
        <dbReference type="ChEBI" id="CHEBI:137387"/>
        <dbReference type="EC" id="2.1.1.63"/>
    </reaction>
</comment>
<dbReference type="NCBIfam" id="TIGR00589">
    <property type="entry name" value="ogt"/>
    <property type="match status" value="1"/>
</dbReference>
<comment type="subcellular location">
    <subcellularLocation>
        <location evidence="9">Cytoplasm</location>
    </subcellularLocation>
</comment>
<proteinExistence type="inferred from homology"/>
<comment type="caution">
    <text evidence="12">The sequence shown here is derived from an EMBL/GenBank/DDBJ whole genome shotgun (WGS) entry which is preliminary data.</text>
</comment>
<comment type="miscellaneous">
    <text evidence="9">This enzyme catalyzes only one turnover and therefore is not strictly catalytic. According to one definition, an enzyme is a biocatalyst that acts repeatedly and over many reaction cycles.</text>
</comment>
<evidence type="ECO:0000256" key="7">
    <source>
        <dbReference type="ARBA" id="ARBA00023204"/>
    </source>
</evidence>
<dbReference type="Proteomes" id="UP000886822">
    <property type="component" value="Unassembled WGS sequence"/>
</dbReference>
<keyword evidence="4 9" id="KW-0489">Methyltransferase</keyword>
<feature type="domain" description="Methylated-DNA-[protein]-cysteine S-methyltransferase DNA binding" evidence="10">
    <location>
        <begin position="81"/>
        <end position="165"/>
    </location>
</feature>
<evidence type="ECO:0000256" key="5">
    <source>
        <dbReference type="ARBA" id="ARBA00022679"/>
    </source>
</evidence>
<feature type="active site" description="Nucleophile; methyl group acceptor" evidence="9">
    <location>
        <position position="136"/>
    </location>
</feature>
<gene>
    <name evidence="12" type="ORF">H9875_01410</name>
</gene>
<dbReference type="EMBL" id="DXGJ01000014">
    <property type="protein sequence ID" value="HIW71261.1"/>
    <property type="molecule type" value="Genomic_DNA"/>
</dbReference>
<dbReference type="FunFam" id="1.10.10.10:FF:000214">
    <property type="entry name" value="Methylated-DNA--protein-cysteine methyltransferase"/>
    <property type="match status" value="1"/>
</dbReference>
<keyword evidence="7 9" id="KW-0234">DNA repair</keyword>